<keyword evidence="4" id="KW-1185">Reference proteome</keyword>
<keyword evidence="1" id="KW-0732">Signal</keyword>
<dbReference type="CDD" id="cd12797">
    <property type="entry name" value="M23_peptidase"/>
    <property type="match status" value="1"/>
</dbReference>
<proteinExistence type="predicted"/>
<accession>A0ABP8IDU4</accession>
<sequence>MLRAILLLAGLCLSLQAAGQAPLARVFHEENKDGSVLILAENRGFVPYTIHLRAELRNMRSSLALPARLVVFPSKAPRPIVTFIPEKPWDNAWHYEFDAQMGICTGNRPDTTYHYGLPFRKAGTLAIEVNTTPDSLNFYFKLPANSPVLAAREGIVAQIKADVAKNTSESGNYIIVFHDDGSYAWYHYLRQQSATVAIGQRVAKGELIGYTTAQKRLKPLWFSVLYPTDDGKKPVRVRFR</sequence>
<name>A0ABP8IDU4_9BACT</name>
<organism evidence="3 4">
    <name type="scientific">Hymenobacter saemangeumensis</name>
    <dbReference type="NCBI Taxonomy" id="1084522"/>
    <lineage>
        <taxon>Bacteria</taxon>
        <taxon>Pseudomonadati</taxon>
        <taxon>Bacteroidota</taxon>
        <taxon>Cytophagia</taxon>
        <taxon>Cytophagales</taxon>
        <taxon>Hymenobacteraceae</taxon>
        <taxon>Hymenobacter</taxon>
    </lineage>
</organism>
<evidence type="ECO:0000313" key="4">
    <source>
        <dbReference type="Proteomes" id="UP001501153"/>
    </source>
</evidence>
<reference evidence="4" key="1">
    <citation type="journal article" date="2019" name="Int. J. Syst. Evol. Microbiol.">
        <title>The Global Catalogue of Microorganisms (GCM) 10K type strain sequencing project: providing services to taxonomists for standard genome sequencing and annotation.</title>
        <authorList>
            <consortium name="The Broad Institute Genomics Platform"/>
            <consortium name="The Broad Institute Genome Sequencing Center for Infectious Disease"/>
            <person name="Wu L."/>
            <person name="Ma J."/>
        </authorList>
    </citation>
    <scope>NUCLEOTIDE SEQUENCE [LARGE SCALE GENOMIC DNA]</scope>
    <source>
        <strain evidence="4">JCM 17923</strain>
    </source>
</reference>
<feature type="signal peptide" evidence="1">
    <location>
        <begin position="1"/>
        <end position="17"/>
    </location>
</feature>
<dbReference type="Proteomes" id="UP001501153">
    <property type="component" value="Unassembled WGS sequence"/>
</dbReference>
<dbReference type="Gene3D" id="2.70.70.10">
    <property type="entry name" value="Glucose Permease (Domain IIA)"/>
    <property type="match status" value="1"/>
</dbReference>
<evidence type="ECO:0000256" key="1">
    <source>
        <dbReference type="SAM" id="SignalP"/>
    </source>
</evidence>
<dbReference type="RefSeq" id="WP_345236003.1">
    <property type="nucleotide sequence ID" value="NZ_BAABGZ010000021.1"/>
</dbReference>
<dbReference type="InterPro" id="IPR011055">
    <property type="entry name" value="Dup_hybrid_motif"/>
</dbReference>
<dbReference type="SUPFAM" id="SSF51261">
    <property type="entry name" value="Duplicated hybrid motif"/>
    <property type="match status" value="1"/>
</dbReference>
<gene>
    <name evidence="3" type="ORF">GCM10023185_21120</name>
</gene>
<dbReference type="InterPro" id="IPR016047">
    <property type="entry name" value="M23ase_b-sheet_dom"/>
</dbReference>
<feature type="domain" description="M23ase beta-sheet core" evidence="2">
    <location>
        <begin position="140"/>
        <end position="215"/>
    </location>
</feature>
<evidence type="ECO:0000313" key="3">
    <source>
        <dbReference type="EMBL" id="GAA4356882.1"/>
    </source>
</evidence>
<dbReference type="EMBL" id="BAABGZ010000021">
    <property type="protein sequence ID" value="GAA4356882.1"/>
    <property type="molecule type" value="Genomic_DNA"/>
</dbReference>
<feature type="chain" id="PRO_5046459764" description="M23ase beta-sheet core domain-containing protein" evidence="1">
    <location>
        <begin position="18"/>
        <end position="240"/>
    </location>
</feature>
<dbReference type="Pfam" id="PF01551">
    <property type="entry name" value="Peptidase_M23"/>
    <property type="match status" value="1"/>
</dbReference>
<evidence type="ECO:0000259" key="2">
    <source>
        <dbReference type="Pfam" id="PF01551"/>
    </source>
</evidence>
<protein>
    <recommendedName>
        <fullName evidence="2">M23ase beta-sheet core domain-containing protein</fullName>
    </recommendedName>
</protein>
<comment type="caution">
    <text evidence="3">The sequence shown here is derived from an EMBL/GenBank/DDBJ whole genome shotgun (WGS) entry which is preliminary data.</text>
</comment>